<evidence type="ECO:0000313" key="2">
    <source>
        <dbReference type="EnsemblProtists" id="EOD30146"/>
    </source>
</evidence>
<dbReference type="GeneID" id="17275420"/>
<reference evidence="2" key="2">
    <citation type="submission" date="2024-10" db="UniProtKB">
        <authorList>
            <consortium name="EnsemblProtists"/>
        </authorList>
    </citation>
    <scope>IDENTIFICATION</scope>
</reference>
<organism evidence="2 3">
    <name type="scientific">Emiliania huxleyi (strain CCMP1516)</name>
    <dbReference type="NCBI Taxonomy" id="280463"/>
    <lineage>
        <taxon>Eukaryota</taxon>
        <taxon>Haptista</taxon>
        <taxon>Haptophyta</taxon>
        <taxon>Prymnesiophyceae</taxon>
        <taxon>Isochrysidales</taxon>
        <taxon>Noelaerhabdaceae</taxon>
        <taxon>Emiliania</taxon>
    </lineage>
</organism>
<dbReference type="RefSeq" id="XP_005782575.1">
    <property type="nucleotide sequence ID" value="XM_005782518.1"/>
</dbReference>
<dbReference type="EnsemblProtists" id="EOD30146">
    <property type="protein sequence ID" value="EOD30146"/>
    <property type="gene ID" value="EMIHUDRAFT_449785"/>
</dbReference>
<dbReference type="Proteomes" id="UP000013827">
    <property type="component" value="Unassembled WGS sequence"/>
</dbReference>
<reference evidence="3" key="1">
    <citation type="journal article" date="2013" name="Nature">
        <title>Pan genome of the phytoplankton Emiliania underpins its global distribution.</title>
        <authorList>
            <person name="Read B.A."/>
            <person name="Kegel J."/>
            <person name="Klute M.J."/>
            <person name="Kuo A."/>
            <person name="Lefebvre S.C."/>
            <person name="Maumus F."/>
            <person name="Mayer C."/>
            <person name="Miller J."/>
            <person name="Monier A."/>
            <person name="Salamov A."/>
            <person name="Young J."/>
            <person name="Aguilar M."/>
            <person name="Claverie J.M."/>
            <person name="Frickenhaus S."/>
            <person name="Gonzalez K."/>
            <person name="Herman E.K."/>
            <person name="Lin Y.C."/>
            <person name="Napier J."/>
            <person name="Ogata H."/>
            <person name="Sarno A.F."/>
            <person name="Shmutz J."/>
            <person name="Schroeder D."/>
            <person name="de Vargas C."/>
            <person name="Verret F."/>
            <person name="von Dassow P."/>
            <person name="Valentin K."/>
            <person name="Van de Peer Y."/>
            <person name="Wheeler G."/>
            <person name="Dacks J.B."/>
            <person name="Delwiche C.F."/>
            <person name="Dyhrman S.T."/>
            <person name="Glockner G."/>
            <person name="John U."/>
            <person name="Richards T."/>
            <person name="Worden A.Z."/>
            <person name="Zhang X."/>
            <person name="Grigoriev I.V."/>
            <person name="Allen A.E."/>
            <person name="Bidle K."/>
            <person name="Borodovsky M."/>
            <person name="Bowler C."/>
            <person name="Brownlee C."/>
            <person name="Cock J.M."/>
            <person name="Elias M."/>
            <person name="Gladyshev V.N."/>
            <person name="Groth M."/>
            <person name="Guda C."/>
            <person name="Hadaegh A."/>
            <person name="Iglesias-Rodriguez M.D."/>
            <person name="Jenkins J."/>
            <person name="Jones B.M."/>
            <person name="Lawson T."/>
            <person name="Leese F."/>
            <person name="Lindquist E."/>
            <person name="Lobanov A."/>
            <person name="Lomsadze A."/>
            <person name="Malik S.B."/>
            <person name="Marsh M.E."/>
            <person name="Mackinder L."/>
            <person name="Mock T."/>
            <person name="Mueller-Roeber B."/>
            <person name="Pagarete A."/>
            <person name="Parker M."/>
            <person name="Probert I."/>
            <person name="Quesneville H."/>
            <person name="Raines C."/>
            <person name="Rensing S.A."/>
            <person name="Riano-Pachon D.M."/>
            <person name="Richier S."/>
            <person name="Rokitta S."/>
            <person name="Shiraiwa Y."/>
            <person name="Soanes D.M."/>
            <person name="van der Giezen M."/>
            <person name="Wahlund T.M."/>
            <person name="Williams B."/>
            <person name="Wilson W."/>
            <person name="Wolfe G."/>
            <person name="Wurch L.L."/>
        </authorList>
    </citation>
    <scope>NUCLEOTIDE SEQUENCE</scope>
</reference>
<dbReference type="HOGENOM" id="CLU_2101559_0_0_1"/>
<accession>A0A0D3K311</accession>
<dbReference type="PaxDb" id="2903-EOD30146"/>
<protein>
    <submittedName>
        <fullName evidence="2">Uncharacterized protein</fullName>
    </submittedName>
</protein>
<keyword evidence="3" id="KW-1185">Reference proteome</keyword>
<feature type="region of interest" description="Disordered" evidence="1">
    <location>
        <begin position="92"/>
        <end position="116"/>
    </location>
</feature>
<evidence type="ECO:0000313" key="3">
    <source>
        <dbReference type="Proteomes" id="UP000013827"/>
    </source>
</evidence>
<dbReference type="KEGG" id="ehx:EMIHUDRAFT_449785"/>
<proteinExistence type="predicted"/>
<dbReference type="AlphaFoldDB" id="A0A0D3K311"/>
<name>A0A0D3K311_EMIH1</name>
<sequence length="116" mass="12527">MHIRDARRFSVGDRVACAVEDESNDYSAWAAGTVLAVDHSVAEDAAALVPGREWGGAAGCVPYQVGLDAGGKVLAHRDEHWLVRDLALQPEGPRAVDHHTRKRRACAAPDSEEDDE</sequence>
<evidence type="ECO:0000256" key="1">
    <source>
        <dbReference type="SAM" id="MobiDB-lite"/>
    </source>
</evidence>